<keyword evidence="6" id="KW-1185">Reference proteome</keyword>
<dbReference type="InterPro" id="IPR053134">
    <property type="entry name" value="RNA-dir_DNA_polymerase"/>
</dbReference>
<protein>
    <recommendedName>
        <fullName evidence="1">Reverse transcriptase domain-containing protein</fullName>
    </recommendedName>
</protein>
<gene>
    <name evidence="4" type="ORF">AVEN_211622_1</name>
    <name evidence="2" type="ORF">AVEN_246893_1</name>
    <name evidence="5" type="ORF">AVEN_58446_1</name>
    <name evidence="3" type="ORF">AVEN_83271_1</name>
</gene>
<dbReference type="InterPro" id="IPR043128">
    <property type="entry name" value="Rev_trsase/Diguanyl_cyclase"/>
</dbReference>
<dbReference type="Gene3D" id="3.10.10.10">
    <property type="entry name" value="HIV Type 1 Reverse Transcriptase, subunit A, domain 1"/>
    <property type="match status" value="2"/>
</dbReference>
<dbReference type="PANTHER" id="PTHR24559">
    <property type="entry name" value="TRANSPOSON TY3-I GAG-POL POLYPROTEIN"/>
    <property type="match status" value="1"/>
</dbReference>
<dbReference type="EMBL" id="BGPR01065369">
    <property type="protein sequence ID" value="GBO40203.1"/>
    <property type="molecule type" value="Genomic_DNA"/>
</dbReference>
<comment type="caution">
    <text evidence="5">The sequence shown here is derived from an EMBL/GenBank/DDBJ whole genome shotgun (WGS) entry which is preliminary data.</text>
</comment>
<evidence type="ECO:0000313" key="3">
    <source>
        <dbReference type="EMBL" id="GBO40189.1"/>
    </source>
</evidence>
<proteinExistence type="predicted"/>
<evidence type="ECO:0000313" key="4">
    <source>
        <dbReference type="EMBL" id="GBO40203.1"/>
    </source>
</evidence>
<evidence type="ECO:0000313" key="5">
    <source>
        <dbReference type="EMBL" id="GBO40229.1"/>
    </source>
</evidence>
<dbReference type="CDD" id="cd01647">
    <property type="entry name" value="RT_LTR"/>
    <property type="match status" value="1"/>
</dbReference>
<reference evidence="5 6" key="1">
    <citation type="journal article" date="2019" name="Sci. Rep.">
        <title>Orb-weaving spider Araneus ventricosus genome elucidates the spidroin gene catalogue.</title>
        <authorList>
            <person name="Kono N."/>
            <person name="Nakamura H."/>
            <person name="Ohtoshi R."/>
            <person name="Moran D.A.P."/>
            <person name="Shinohara A."/>
            <person name="Yoshida Y."/>
            <person name="Fujiwara M."/>
            <person name="Mori M."/>
            <person name="Tomita M."/>
            <person name="Arakawa K."/>
        </authorList>
    </citation>
    <scope>NUCLEOTIDE SEQUENCE [LARGE SCALE GENOMIC DNA]</scope>
</reference>
<dbReference type="OrthoDB" id="6429476at2759"/>
<dbReference type="Gene3D" id="3.30.70.270">
    <property type="match status" value="1"/>
</dbReference>
<dbReference type="AlphaFoldDB" id="A0A4Y2WSN6"/>
<dbReference type="Proteomes" id="UP000499080">
    <property type="component" value="Unassembled WGS sequence"/>
</dbReference>
<dbReference type="EMBL" id="BGPR01065400">
    <property type="protein sequence ID" value="GBO40229.1"/>
    <property type="molecule type" value="Genomic_DNA"/>
</dbReference>
<evidence type="ECO:0000259" key="1">
    <source>
        <dbReference type="Pfam" id="PF00078"/>
    </source>
</evidence>
<dbReference type="InterPro" id="IPR043502">
    <property type="entry name" value="DNA/RNA_pol_sf"/>
</dbReference>
<dbReference type="SUPFAM" id="SSF56672">
    <property type="entry name" value="DNA/RNA polymerases"/>
    <property type="match status" value="1"/>
</dbReference>
<dbReference type="Pfam" id="PF00078">
    <property type="entry name" value="RVT_1"/>
    <property type="match status" value="1"/>
</dbReference>
<dbReference type="InterPro" id="IPR000477">
    <property type="entry name" value="RT_dom"/>
</dbReference>
<dbReference type="EMBL" id="BGPR01065350">
    <property type="protein sequence ID" value="GBO40173.1"/>
    <property type="molecule type" value="Genomic_DNA"/>
</dbReference>
<organism evidence="5 6">
    <name type="scientific">Araneus ventricosus</name>
    <name type="common">Orbweaver spider</name>
    <name type="synonym">Epeira ventricosa</name>
    <dbReference type="NCBI Taxonomy" id="182803"/>
    <lineage>
        <taxon>Eukaryota</taxon>
        <taxon>Metazoa</taxon>
        <taxon>Ecdysozoa</taxon>
        <taxon>Arthropoda</taxon>
        <taxon>Chelicerata</taxon>
        <taxon>Arachnida</taxon>
        <taxon>Araneae</taxon>
        <taxon>Araneomorphae</taxon>
        <taxon>Entelegynae</taxon>
        <taxon>Araneoidea</taxon>
        <taxon>Araneidae</taxon>
        <taxon>Araneus</taxon>
    </lineage>
</organism>
<accession>A0A4Y2WSN6</accession>
<evidence type="ECO:0000313" key="6">
    <source>
        <dbReference type="Proteomes" id="UP000499080"/>
    </source>
</evidence>
<evidence type="ECO:0000313" key="2">
    <source>
        <dbReference type="EMBL" id="GBO40173.1"/>
    </source>
</evidence>
<dbReference type="PANTHER" id="PTHR24559:SF444">
    <property type="entry name" value="REVERSE TRANSCRIPTASE DOMAIN-CONTAINING PROTEIN"/>
    <property type="match status" value="1"/>
</dbReference>
<dbReference type="EMBL" id="BGPR01065360">
    <property type="protein sequence ID" value="GBO40189.1"/>
    <property type="molecule type" value="Genomic_DNA"/>
</dbReference>
<name>A0A4Y2WSN6_ARAVE</name>
<feature type="domain" description="Reverse transcriptase" evidence="1">
    <location>
        <begin position="40"/>
        <end position="126"/>
    </location>
</feature>
<sequence>MFEIPCDLEDPRVSRLAKWSSPLHLATKKDGSYWPCGDCRQLNAQTIPIATPYLEEHKCKTAIITPFGLYEFNVMSFGLKNAPATFQQFIHEVLRGLDFVFPYLDDILITSKSNQKHGIHLNLVLER</sequence>
<dbReference type="GO" id="GO:0071897">
    <property type="term" value="P:DNA biosynthetic process"/>
    <property type="evidence" value="ECO:0007669"/>
    <property type="project" value="UniProtKB-ARBA"/>
</dbReference>